<proteinExistence type="inferred from homology"/>
<evidence type="ECO:0000259" key="4">
    <source>
        <dbReference type="Pfam" id="PF01555"/>
    </source>
</evidence>
<dbReference type="RefSeq" id="WP_187736833.1">
    <property type="nucleotide sequence ID" value="NZ_CP060790.1"/>
</dbReference>
<dbReference type="KEGG" id="amon:H9L24_02385"/>
<dbReference type="REBASE" id="443592">
    <property type="entry name" value="M.Amo19171ORF2385P"/>
</dbReference>
<keyword evidence="6" id="KW-1185">Reference proteome</keyword>
<evidence type="ECO:0000256" key="3">
    <source>
        <dbReference type="ARBA" id="ARBA00022679"/>
    </source>
</evidence>
<dbReference type="AlphaFoldDB" id="A0A7H0HH36"/>
<dbReference type="GO" id="GO:0008170">
    <property type="term" value="F:N-methyltransferase activity"/>
    <property type="evidence" value="ECO:0007669"/>
    <property type="project" value="InterPro"/>
</dbReference>
<dbReference type="PROSITE" id="PS00092">
    <property type="entry name" value="N6_MTASE"/>
    <property type="match status" value="1"/>
</dbReference>
<comment type="similarity">
    <text evidence="1">Belongs to the N(4)/N(6)-methyltransferase family.</text>
</comment>
<evidence type="ECO:0000313" key="5">
    <source>
        <dbReference type="EMBL" id="QNP59852.1"/>
    </source>
</evidence>
<dbReference type="Gene3D" id="3.40.50.150">
    <property type="entry name" value="Vaccinia Virus protein VP39"/>
    <property type="match status" value="1"/>
</dbReference>
<dbReference type="PRINTS" id="PR00508">
    <property type="entry name" value="S21N4MTFRASE"/>
</dbReference>
<keyword evidence="3 5" id="KW-0808">Transferase</keyword>
<evidence type="ECO:0000256" key="2">
    <source>
        <dbReference type="ARBA" id="ARBA00022603"/>
    </source>
</evidence>
<dbReference type="InterPro" id="IPR002941">
    <property type="entry name" value="DNA_methylase_N4/N6"/>
</dbReference>
<dbReference type="SUPFAM" id="SSF53335">
    <property type="entry name" value="S-adenosyl-L-methionine-dependent methyltransferases"/>
    <property type="match status" value="1"/>
</dbReference>
<organism evidence="5 6">
    <name type="scientific">Paenacidovorax monticola</name>
    <dbReference type="NCBI Taxonomy" id="1926868"/>
    <lineage>
        <taxon>Bacteria</taxon>
        <taxon>Pseudomonadati</taxon>
        <taxon>Pseudomonadota</taxon>
        <taxon>Betaproteobacteria</taxon>
        <taxon>Burkholderiales</taxon>
        <taxon>Comamonadaceae</taxon>
        <taxon>Paenacidovorax</taxon>
    </lineage>
</organism>
<accession>A0A7H0HH36</accession>
<dbReference type="GO" id="GO:0003677">
    <property type="term" value="F:DNA binding"/>
    <property type="evidence" value="ECO:0007669"/>
    <property type="project" value="InterPro"/>
</dbReference>
<dbReference type="InterPro" id="IPR001091">
    <property type="entry name" value="RM_Methyltransferase"/>
</dbReference>
<dbReference type="EMBL" id="CP060790">
    <property type="protein sequence ID" value="QNP59852.1"/>
    <property type="molecule type" value="Genomic_DNA"/>
</dbReference>
<evidence type="ECO:0000313" key="6">
    <source>
        <dbReference type="Proteomes" id="UP000516057"/>
    </source>
</evidence>
<reference evidence="5 6" key="1">
    <citation type="submission" date="2020-08" db="EMBL/GenBank/DDBJ databases">
        <title>Genome sequence of Acidovorax monticola KACC 19171T.</title>
        <authorList>
            <person name="Hyun D.-W."/>
            <person name="Bae J.-W."/>
        </authorList>
    </citation>
    <scope>NUCLEOTIDE SEQUENCE [LARGE SCALE GENOMIC DNA]</scope>
    <source>
        <strain evidence="5 6">KACC 19171</strain>
    </source>
</reference>
<gene>
    <name evidence="5" type="ORF">H9L24_02385</name>
</gene>
<feature type="domain" description="DNA methylase N-4/N-6" evidence="4">
    <location>
        <begin position="507"/>
        <end position="837"/>
    </location>
</feature>
<dbReference type="InterPro" id="IPR002052">
    <property type="entry name" value="DNA_methylase_N6_adenine_CS"/>
</dbReference>
<dbReference type="Pfam" id="PF01555">
    <property type="entry name" value="N6_N4_Mtase"/>
    <property type="match status" value="1"/>
</dbReference>
<name>A0A7H0HH36_9BURK</name>
<sequence length="1055" mass="122167">MSTTNDNKRQQLISKLREMFQMDQADLDFGIYRIMNAKRNEISQFLEQDLLPTLRTTLQEFQPAGLADRQKELADAISNAKKLKIDPVSLEVVQQLKAELAEGGDLDRMEDQVYSDLYTFFSRYYQDGDFLSLRRYKEGVYAMPYEGEEVKLHWANADQYFIKSAENFTRYAFKTTQGRVRFELTYVSTERDNNKAIAGGERRFILADAPLFLDGDELVIYFEYRPDAEKRKQKELNALAIEALLSLPEGAPLSQGISGWGTWKSALAHLAATEKNKTRTLLEKHLTDYTARNSFDYFIHKDLGRFMRRELDFFVKNEVMHLDDIENESAPKVQGYLARIKGMRRIAHKLIGFLAQLENFQKRLWLKRKFVLETNWLITLDRVPEALYPDICKAAEVSVCGWDGLTRNQREEWIRLFAIDQPMVQPAEGTEGELFKEATVPYSVPLTPAFLKAHPFLTLDTAFLDDELKYDILSRIDDLEQATQGVLVHGENFQALNLLTERYREQINTIYIDPPYNTGSDEFIYKDAYQRSSWMSLMHDRLLAGKALQPPEGTITVSIDDDEMHRLATLLNVTYGDHELAKLVWDRNRKNDAKYFSVGHEYMLVWAKNKDHLVQQGVKFREPKEGLDDAKKVFKKLKKLHGENWDAVREGWRAWFDDIPVSDPRRRLMRFNKVNSKGPYRDDRDLSWPGGGGPRYEVKHPETGLPCKVPSRGWIFPNVERFWEEHEKGRISFGEDETKIPSGITYLFEDEGQVMPSVFYSYAQLASQKFDALFGQRAFDNPKPWPDLMRVFRYLDAGGGTVLDYFAGSGSTGHAAIDLRRDHQIDQRYVLVEMGAHFDKVLKPRIQKAGYASSWDDGRPTSRDGVSQIVKYVRLESYEDACDNLALARREDQQVLLDSAPSLRESYVLNYMLEVESRASLLNMDRFIDPFNVEMSITRNDESRRVKLDLVETFNYLLGLRVKSVRRIKGVLEVTGASPAGDQVLVLWRNTAKVDRQALNDWFEKQAYNSRDTEFDVIYVNGDNNIENLRRADETWKVRLIEEDFHTRMFASEGA</sequence>
<dbReference type="Proteomes" id="UP000516057">
    <property type="component" value="Chromosome"/>
</dbReference>
<keyword evidence="2 5" id="KW-0489">Methyltransferase</keyword>
<evidence type="ECO:0000256" key="1">
    <source>
        <dbReference type="ARBA" id="ARBA00006594"/>
    </source>
</evidence>
<protein>
    <submittedName>
        <fullName evidence="5">Site-specific DNA-methyltransferase</fullName>
    </submittedName>
</protein>
<dbReference type="GO" id="GO:0032259">
    <property type="term" value="P:methylation"/>
    <property type="evidence" value="ECO:0007669"/>
    <property type="project" value="UniProtKB-KW"/>
</dbReference>
<dbReference type="InterPro" id="IPR029063">
    <property type="entry name" value="SAM-dependent_MTases_sf"/>
</dbReference>